<dbReference type="Proteomes" id="UP001303115">
    <property type="component" value="Unassembled WGS sequence"/>
</dbReference>
<feature type="compositionally biased region" description="Basic residues" evidence="1">
    <location>
        <begin position="33"/>
        <end position="45"/>
    </location>
</feature>
<feature type="region of interest" description="Disordered" evidence="1">
    <location>
        <begin position="1"/>
        <end position="218"/>
    </location>
</feature>
<gene>
    <name evidence="2" type="ORF">C8A01DRAFT_14260</name>
</gene>
<name>A0AAN6PP53_9PEZI</name>
<evidence type="ECO:0000256" key="1">
    <source>
        <dbReference type="SAM" id="MobiDB-lite"/>
    </source>
</evidence>
<feature type="compositionally biased region" description="Basic and acidic residues" evidence="1">
    <location>
        <begin position="147"/>
        <end position="157"/>
    </location>
</feature>
<feature type="compositionally biased region" description="Basic and acidic residues" evidence="1">
    <location>
        <begin position="105"/>
        <end position="129"/>
    </location>
</feature>
<reference evidence="3" key="1">
    <citation type="journal article" date="2023" name="Mol. Phylogenet. Evol.">
        <title>Genome-scale phylogeny and comparative genomics of the fungal order Sordariales.</title>
        <authorList>
            <person name="Hensen N."/>
            <person name="Bonometti L."/>
            <person name="Westerberg I."/>
            <person name="Brannstrom I.O."/>
            <person name="Guillou S."/>
            <person name="Cros-Aarteil S."/>
            <person name="Calhoun S."/>
            <person name="Haridas S."/>
            <person name="Kuo A."/>
            <person name="Mondo S."/>
            <person name="Pangilinan J."/>
            <person name="Riley R."/>
            <person name="LaButti K."/>
            <person name="Andreopoulos B."/>
            <person name="Lipzen A."/>
            <person name="Chen C."/>
            <person name="Yan M."/>
            <person name="Daum C."/>
            <person name="Ng V."/>
            <person name="Clum A."/>
            <person name="Steindorff A."/>
            <person name="Ohm R.A."/>
            <person name="Martin F."/>
            <person name="Silar P."/>
            <person name="Natvig D.O."/>
            <person name="Lalanne C."/>
            <person name="Gautier V."/>
            <person name="Ament-Velasquez S.L."/>
            <person name="Kruys A."/>
            <person name="Hutchinson M.I."/>
            <person name="Powell A.J."/>
            <person name="Barry K."/>
            <person name="Miller A.N."/>
            <person name="Grigoriev I.V."/>
            <person name="Debuchy R."/>
            <person name="Gladieux P."/>
            <person name="Hiltunen Thoren M."/>
            <person name="Johannesson H."/>
        </authorList>
    </citation>
    <scope>NUCLEOTIDE SEQUENCE [LARGE SCALE GENOMIC DNA]</scope>
    <source>
        <strain evidence="3">CBS 284.82</strain>
    </source>
</reference>
<organism evidence="2 3">
    <name type="scientific">Parachaetomium inaequale</name>
    <dbReference type="NCBI Taxonomy" id="2588326"/>
    <lineage>
        <taxon>Eukaryota</taxon>
        <taxon>Fungi</taxon>
        <taxon>Dikarya</taxon>
        <taxon>Ascomycota</taxon>
        <taxon>Pezizomycotina</taxon>
        <taxon>Sordariomycetes</taxon>
        <taxon>Sordariomycetidae</taxon>
        <taxon>Sordariales</taxon>
        <taxon>Chaetomiaceae</taxon>
        <taxon>Parachaetomium</taxon>
    </lineage>
</organism>
<keyword evidence="3" id="KW-1185">Reference proteome</keyword>
<feature type="compositionally biased region" description="Basic residues" evidence="1">
    <location>
        <begin position="54"/>
        <end position="64"/>
    </location>
</feature>
<evidence type="ECO:0000313" key="2">
    <source>
        <dbReference type="EMBL" id="KAK4042070.1"/>
    </source>
</evidence>
<proteinExistence type="predicted"/>
<dbReference type="EMBL" id="MU854346">
    <property type="protein sequence ID" value="KAK4042070.1"/>
    <property type="molecule type" value="Genomic_DNA"/>
</dbReference>
<evidence type="ECO:0000313" key="3">
    <source>
        <dbReference type="Proteomes" id="UP001303115"/>
    </source>
</evidence>
<dbReference type="AlphaFoldDB" id="A0AAN6PP53"/>
<protein>
    <submittedName>
        <fullName evidence="2">Uncharacterized protein</fullName>
    </submittedName>
</protein>
<accession>A0AAN6PP53</accession>
<feature type="compositionally biased region" description="Basic and acidic residues" evidence="1">
    <location>
        <begin position="179"/>
        <end position="195"/>
    </location>
</feature>
<sequence length="218" mass="24895">SSRNSRHSIEANHNSSTQGAMEALRPRPSGTPSRRRHDYQRSRGHSARDGQAKDHKRSLQTRPRHSVEITRPLEDLGGGPVPRSKEKNDAFVQSWLQQTQARHSHLPETGHEKGRLQPAEQRRPSERGDKHRKRPRSLSGPPPPSPRRIEEPEYRFEKRARHKTRDDKYDYKAPAGNKRVSDQGFREHGPREAAGRRSQTTKGRHSVSGPRTNDFAGC</sequence>
<feature type="non-terminal residue" evidence="2">
    <location>
        <position position="1"/>
    </location>
</feature>
<feature type="compositionally biased region" description="Basic and acidic residues" evidence="1">
    <location>
        <begin position="65"/>
        <end position="74"/>
    </location>
</feature>
<comment type="caution">
    <text evidence="2">The sequence shown here is derived from an EMBL/GenBank/DDBJ whole genome shotgun (WGS) entry which is preliminary data.</text>
</comment>